<dbReference type="Proteomes" id="UP000194933">
    <property type="component" value="Unassembled WGS sequence"/>
</dbReference>
<sequence>MKNKKWLSLFMVVLLLSSFVQPPLQVFAHNQTLKEAASSPSVTIDLSDVSPPDQTVNEWRDYRGFTSTLTASHNVFDNLVLSDYLDLMDGPSILPLGTRFARSPIAPTIQAVAFAEFTRPYLKESVQASAVSQLYRLTAGNILNGSILLLGDAINHPEEPIELMETNKIELASWIAVQNQFLSYIQTPPDLTGYEIKIAPDKSSATFAPKEETNQSLLVYPDVSLNEYLPGPEKLPPRIGALKGITFTPYTGYYDPHIDVNLRYTAYDHRKEEYVELSITGIRLPLETDFESFLPQIATPEAVMELVKANSKIQFGAIEPTDVDTVNETGKQITRRMIDERDVLVEQLPDTFMTNLFRIAAKANGTEVVLNRDGEFVYRGTQEVVPLDQVEIGYNQEVIYTIRKVQKFFGLYCNYYALADGLYDEVRTDSLPKSLDDTTIAAISEVGGSVLKNLPNYENTEWVIRQSQQKLEPVDVLLVVMCLPWSEMLSVLRTVEAEGALVTAIEVEEVEATRILETEKALITKGCPNESLVEKLPETEYYNRKSLRHVAGEVKPGKDGTPELKGAHSRHPDFYHPDSGVVYRPTSTVVEGQPFEATVSYGPDFKSVKSTVFPDNWDAQKITSEVERIVKKNVTNTPGPQEFLEKESGGAFEIKVHVNVKATGKVTVSTAYPIVK</sequence>
<feature type="chain" id="PRO_5038662910" description="Bacterial EndoU nuclease domain-containing protein" evidence="1">
    <location>
        <begin position="23"/>
        <end position="676"/>
    </location>
</feature>
<evidence type="ECO:0000259" key="2">
    <source>
        <dbReference type="Pfam" id="PF14436"/>
    </source>
</evidence>
<accession>A0A242K025</accession>
<feature type="signal peptide" evidence="1">
    <location>
        <begin position="1"/>
        <end position="22"/>
    </location>
</feature>
<dbReference type="GO" id="GO:0004519">
    <property type="term" value="F:endonuclease activity"/>
    <property type="evidence" value="ECO:0007669"/>
    <property type="project" value="InterPro"/>
</dbReference>
<dbReference type="Pfam" id="PF14436">
    <property type="entry name" value="EndoU_bacteria"/>
    <property type="match status" value="1"/>
</dbReference>
<evidence type="ECO:0000313" key="4">
    <source>
        <dbReference type="Proteomes" id="UP000194933"/>
    </source>
</evidence>
<dbReference type="STRING" id="1987383.A5844_001047"/>
<gene>
    <name evidence="3" type="ORF">A5844_001047</name>
</gene>
<keyword evidence="4" id="KW-1185">Reference proteome</keyword>
<comment type="caution">
    <text evidence="3">The sequence shown here is derived from an EMBL/GenBank/DDBJ whole genome shotgun (WGS) entry which is preliminary data.</text>
</comment>
<protein>
    <recommendedName>
        <fullName evidence="2">Bacterial EndoU nuclease domain-containing protein</fullName>
    </recommendedName>
</protein>
<dbReference type="InterPro" id="IPR029501">
    <property type="entry name" value="EndoU_bac"/>
</dbReference>
<keyword evidence="1" id="KW-0732">Signal</keyword>
<dbReference type="AlphaFoldDB" id="A0A242K025"/>
<reference evidence="3 4" key="1">
    <citation type="submission" date="2017-05" db="EMBL/GenBank/DDBJ databases">
        <title>The Genome Sequence of Enterococcus sp. 10A9_DIV0425.</title>
        <authorList>
            <consortium name="The Broad Institute Genomics Platform"/>
            <consortium name="The Broad Institute Genomic Center for Infectious Diseases"/>
            <person name="Earl A."/>
            <person name="Manson A."/>
            <person name="Schwartman J."/>
            <person name="Gilmore M."/>
            <person name="Abouelleil A."/>
            <person name="Cao P."/>
            <person name="Chapman S."/>
            <person name="Cusick C."/>
            <person name="Shea T."/>
            <person name="Young S."/>
            <person name="Neafsey D."/>
            <person name="Nusbaum C."/>
            <person name="Birren B."/>
        </authorList>
    </citation>
    <scope>NUCLEOTIDE SEQUENCE [LARGE SCALE GENOMIC DNA]</scope>
    <source>
        <strain evidence="3 4">10A9_DIV0425</strain>
    </source>
</reference>
<organism evidence="3 4">
    <name type="scientific">Candidatus Enterococcus wittei</name>
    <dbReference type="NCBI Taxonomy" id="1987383"/>
    <lineage>
        <taxon>Bacteria</taxon>
        <taxon>Bacillati</taxon>
        <taxon>Bacillota</taxon>
        <taxon>Bacilli</taxon>
        <taxon>Lactobacillales</taxon>
        <taxon>Enterococcaceae</taxon>
        <taxon>Enterococcus</taxon>
    </lineage>
</organism>
<feature type="domain" description="Bacterial EndoU nuclease" evidence="2">
    <location>
        <begin position="577"/>
        <end position="674"/>
    </location>
</feature>
<dbReference type="RefSeq" id="WP_086284226.1">
    <property type="nucleotide sequence ID" value="NZ_NGMO01000002.1"/>
</dbReference>
<proteinExistence type="predicted"/>
<name>A0A242K025_9ENTE</name>
<dbReference type="EMBL" id="NGMO01000002">
    <property type="protein sequence ID" value="OTP10913.1"/>
    <property type="molecule type" value="Genomic_DNA"/>
</dbReference>
<evidence type="ECO:0000313" key="3">
    <source>
        <dbReference type="EMBL" id="OTP10913.1"/>
    </source>
</evidence>
<evidence type="ECO:0000256" key="1">
    <source>
        <dbReference type="SAM" id="SignalP"/>
    </source>
</evidence>